<evidence type="ECO:0000256" key="7">
    <source>
        <dbReference type="PIRNR" id="PIRNR000723"/>
    </source>
</evidence>
<dbReference type="EMBL" id="VBAJ01000049">
    <property type="protein sequence ID" value="TMJ09594.1"/>
    <property type="molecule type" value="Genomic_DNA"/>
</dbReference>
<evidence type="ECO:0000313" key="11">
    <source>
        <dbReference type="Proteomes" id="UP000315217"/>
    </source>
</evidence>
<sequence length="328" mass="35163">MSNTKRYFEPHQEPVVPVAVVAIGGNSLIKDEDHPSVGSEIEALRETCGHIAGMLASGWDVVLTHGNGPQVGFNLLRSELAARIAPPLPLDVLGAQTQGSIGYLIQQVLGNELRARNIRKRVVTVVTQTVVDPHDAAFHRPTKPIGSFYQKEEAQHLQAERGWQMVEDAGRGWRRVVPSPWPVEIVERLVIKGLVHQAIVVIACGGGGIPVVRGADGRLSGVEAVIDKDLASALLAQAIGADLLLISTQVERVSLHYGQPGQRDLDTLTVDDAKRYLSEGHFPAGSMGPKIRAAIQYVEAGGPEALITSPSHLEYALAGRTGTRIRGG</sequence>
<name>A0A537LJQ6_9BACT</name>
<evidence type="ECO:0000313" key="10">
    <source>
        <dbReference type="EMBL" id="TMJ09594.1"/>
    </source>
</evidence>
<dbReference type="PRINTS" id="PR01469">
    <property type="entry name" value="CARBMTKINASE"/>
</dbReference>
<dbReference type="PIRSF" id="PIRSF000723">
    <property type="entry name" value="Carbamate_kin"/>
    <property type="match status" value="1"/>
</dbReference>
<protein>
    <recommendedName>
        <fullName evidence="2 6">Carbamate kinase</fullName>
    </recommendedName>
</protein>
<gene>
    <name evidence="9" type="primary">arcC</name>
    <name evidence="9" type="ORF">E6G98_12560</name>
    <name evidence="10" type="ORF">E6G99_02420</name>
</gene>
<evidence type="ECO:0000313" key="12">
    <source>
        <dbReference type="Proteomes" id="UP000318661"/>
    </source>
</evidence>
<comment type="similarity">
    <text evidence="1 7">Belongs to the carbamate kinase family.</text>
</comment>
<dbReference type="SUPFAM" id="SSF53633">
    <property type="entry name" value="Carbamate kinase-like"/>
    <property type="match status" value="1"/>
</dbReference>
<accession>A0A537LJQ6</accession>
<dbReference type="AlphaFoldDB" id="A0A537LJQ6"/>
<reference evidence="11 12" key="1">
    <citation type="journal article" date="2019" name="Nat. Microbiol.">
        <title>Mediterranean grassland soil C-N compound turnover is dependent on rainfall and depth, and is mediated by genomically divergent microorganisms.</title>
        <authorList>
            <person name="Diamond S."/>
            <person name="Andeer P.F."/>
            <person name="Li Z."/>
            <person name="Crits-Christoph A."/>
            <person name="Burstein D."/>
            <person name="Anantharaman K."/>
            <person name="Lane K.R."/>
            <person name="Thomas B.C."/>
            <person name="Pan C."/>
            <person name="Northen T.R."/>
            <person name="Banfield J.F."/>
        </authorList>
    </citation>
    <scope>NUCLEOTIDE SEQUENCE [LARGE SCALE GENOMIC DNA]</scope>
    <source>
        <strain evidence="9">NP_1</strain>
        <strain evidence="10">NP_2</strain>
    </source>
</reference>
<dbReference type="NCBIfam" id="TIGR00746">
    <property type="entry name" value="arcC"/>
    <property type="match status" value="1"/>
</dbReference>
<evidence type="ECO:0000256" key="2">
    <source>
        <dbReference type="ARBA" id="ARBA00013070"/>
    </source>
</evidence>
<dbReference type="GO" id="GO:0005829">
    <property type="term" value="C:cytosol"/>
    <property type="evidence" value="ECO:0007669"/>
    <property type="project" value="TreeGrafter"/>
</dbReference>
<evidence type="ECO:0000256" key="6">
    <source>
        <dbReference type="NCBIfam" id="TIGR00746"/>
    </source>
</evidence>
<dbReference type="PANTHER" id="PTHR30409:SF1">
    <property type="entry name" value="CARBAMATE KINASE-RELATED"/>
    <property type="match status" value="1"/>
</dbReference>
<keyword evidence="3 7" id="KW-0808">Transferase</keyword>
<proteinExistence type="inferred from homology"/>
<keyword evidence="4 7" id="KW-0418">Kinase</keyword>
<evidence type="ECO:0000256" key="5">
    <source>
        <dbReference type="ARBA" id="ARBA00048467"/>
    </source>
</evidence>
<dbReference type="Pfam" id="PF00696">
    <property type="entry name" value="AA_kinase"/>
    <property type="match status" value="1"/>
</dbReference>
<evidence type="ECO:0000313" key="9">
    <source>
        <dbReference type="EMBL" id="TMJ08202.1"/>
    </source>
</evidence>
<comment type="catalytic activity">
    <reaction evidence="5">
        <text>hydrogencarbonate + NH4(+) + ATP = carbamoyl phosphate + ADP + H2O + H(+)</text>
        <dbReference type="Rhea" id="RHEA:10152"/>
        <dbReference type="ChEBI" id="CHEBI:15377"/>
        <dbReference type="ChEBI" id="CHEBI:15378"/>
        <dbReference type="ChEBI" id="CHEBI:17544"/>
        <dbReference type="ChEBI" id="CHEBI:28938"/>
        <dbReference type="ChEBI" id="CHEBI:30616"/>
        <dbReference type="ChEBI" id="CHEBI:58228"/>
        <dbReference type="ChEBI" id="CHEBI:456216"/>
        <dbReference type="EC" id="2.7.2.2"/>
    </reaction>
</comment>
<dbReference type="PANTHER" id="PTHR30409">
    <property type="entry name" value="CARBAMATE KINASE"/>
    <property type="match status" value="1"/>
</dbReference>
<comment type="caution">
    <text evidence="9">The sequence shown here is derived from an EMBL/GenBank/DDBJ whole genome shotgun (WGS) entry which is preliminary data.</text>
</comment>
<dbReference type="CDD" id="cd04235">
    <property type="entry name" value="AAK_CK"/>
    <property type="match status" value="1"/>
</dbReference>
<dbReference type="EMBL" id="VBAI01000208">
    <property type="protein sequence ID" value="TMJ08202.1"/>
    <property type="molecule type" value="Genomic_DNA"/>
</dbReference>
<dbReference type="InterPro" id="IPR003964">
    <property type="entry name" value="Carb_kinase"/>
</dbReference>
<dbReference type="InterPro" id="IPR036393">
    <property type="entry name" value="AceGlu_kinase-like_sf"/>
</dbReference>
<dbReference type="InterPro" id="IPR001048">
    <property type="entry name" value="Asp/Glu/Uridylate_kinase"/>
</dbReference>
<feature type="domain" description="Aspartate/glutamate/uridylate kinase" evidence="8">
    <location>
        <begin position="18"/>
        <end position="309"/>
    </location>
</feature>
<dbReference type="GO" id="GO:0008804">
    <property type="term" value="F:carbamate kinase activity"/>
    <property type="evidence" value="ECO:0007669"/>
    <property type="project" value="UniProtKB-UniRule"/>
</dbReference>
<dbReference type="NCBIfam" id="NF009007">
    <property type="entry name" value="PRK12352.1"/>
    <property type="match status" value="1"/>
</dbReference>
<evidence type="ECO:0000256" key="3">
    <source>
        <dbReference type="ARBA" id="ARBA00022679"/>
    </source>
</evidence>
<dbReference type="Proteomes" id="UP000318661">
    <property type="component" value="Unassembled WGS sequence"/>
</dbReference>
<evidence type="ECO:0000256" key="1">
    <source>
        <dbReference type="ARBA" id="ARBA00011066"/>
    </source>
</evidence>
<dbReference type="Gene3D" id="3.40.1160.10">
    <property type="entry name" value="Acetylglutamate kinase-like"/>
    <property type="match status" value="1"/>
</dbReference>
<evidence type="ECO:0000256" key="4">
    <source>
        <dbReference type="ARBA" id="ARBA00022777"/>
    </source>
</evidence>
<dbReference type="GO" id="GO:0019546">
    <property type="term" value="P:L-arginine deiminase pathway"/>
    <property type="evidence" value="ECO:0007669"/>
    <property type="project" value="TreeGrafter"/>
</dbReference>
<organism evidence="9 11">
    <name type="scientific">Candidatus Segetimicrobium genomatis</name>
    <dbReference type="NCBI Taxonomy" id="2569760"/>
    <lineage>
        <taxon>Bacteria</taxon>
        <taxon>Bacillati</taxon>
        <taxon>Candidatus Sysuimicrobiota</taxon>
        <taxon>Candidatus Sysuimicrobiia</taxon>
        <taxon>Candidatus Sysuimicrobiales</taxon>
        <taxon>Candidatus Segetimicrobiaceae</taxon>
        <taxon>Candidatus Segetimicrobium</taxon>
    </lineage>
</organism>
<dbReference type="FunFam" id="3.40.1160.10:FF:000007">
    <property type="entry name" value="Carbamate kinase"/>
    <property type="match status" value="1"/>
</dbReference>
<dbReference type="Proteomes" id="UP000315217">
    <property type="component" value="Unassembled WGS sequence"/>
</dbReference>
<evidence type="ECO:0000259" key="8">
    <source>
        <dbReference type="Pfam" id="PF00696"/>
    </source>
</evidence>